<evidence type="ECO:0000313" key="2">
    <source>
        <dbReference type="EMBL" id="KAK6987983.1"/>
    </source>
</evidence>
<reference evidence="3 6" key="1">
    <citation type="journal article" date="2024" name="J Genomics">
        <title>Draft genome sequencing and assembly of Favolaschia claudopus CIRM-BRFM 2984 isolated from oak limbs.</title>
        <authorList>
            <person name="Navarro D."/>
            <person name="Drula E."/>
            <person name="Chaduli D."/>
            <person name="Cazenave R."/>
            <person name="Ahrendt S."/>
            <person name="Wang J."/>
            <person name="Lipzen A."/>
            <person name="Daum C."/>
            <person name="Barry K."/>
            <person name="Grigoriev I.V."/>
            <person name="Favel A."/>
            <person name="Rosso M.N."/>
            <person name="Martin F."/>
        </authorList>
    </citation>
    <scope>NUCLEOTIDE SEQUENCE [LARGE SCALE GENOMIC DNA]</scope>
    <source>
        <strain evidence="3 6">CIRM-BRFM 2984</strain>
    </source>
</reference>
<evidence type="ECO:0000313" key="3">
    <source>
        <dbReference type="EMBL" id="KAK6988452.1"/>
    </source>
</evidence>
<dbReference type="AlphaFoldDB" id="A0AAV9ZQ60"/>
<protein>
    <submittedName>
        <fullName evidence="3">Uncharacterized protein</fullName>
    </submittedName>
</protein>
<evidence type="ECO:0000313" key="1">
    <source>
        <dbReference type="EMBL" id="KAK6971593.1"/>
    </source>
</evidence>
<name>A0AAV9ZQ60_9AGAR</name>
<dbReference type="EMBL" id="JAWWNJ010000014">
    <property type="protein sequence ID" value="KAK7040970.1"/>
    <property type="molecule type" value="Genomic_DNA"/>
</dbReference>
<dbReference type="EMBL" id="JAWWNJ010000122">
    <property type="protein sequence ID" value="KAK6988461.1"/>
    <property type="molecule type" value="Genomic_DNA"/>
</dbReference>
<dbReference type="EMBL" id="JAWWNJ010000122">
    <property type="protein sequence ID" value="KAK6988452.1"/>
    <property type="molecule type" value="Genomic_DNA"/>
</dbReference>
<organism evidence="3 6">
    <name type="scientific">Favolaschia claudopus</name>
    <dbReference type="NCBI Taxonomy" id="2862362"/>
    <lineage>
        <taxon>Eukaryota</taxon>
        <taxon>Fungi</taxon>
        <taxon>Dikarya</taxon>
        <taxon>Basidiomycota</taxon>
        <taxon>Agaricomycotina</taxon>
        <taxon>Agaricomycetes</taxon>
        <taxon>Agaricomycetidae</taxon>
        <taxon>Agaricales</taxon>
        <taxon>Marasmiineae</taxon>
        <taxon>Mycenaceae</taxon>
        <taxon>Favolaschia</taxon>
    </lineage>
</organism>
<evidence type="ECO:0000313" key="4">
    <source>
        <dbReference type="EMBL" id="KAK6988461.1"/>
    </source>
</evidence>
<comment type="caution">
    <text evidence="3">The sequence shown here is derived from an EMBL/GenBank/DDBJ whole genome shotgun (WGS) entry which is preliminary data.</text>
</comment>
<gene>
    <name evidence="5" type="ORF">R3P38DRAFT_2892623</name>
    <name evidence="3" type="ORF">R3P38DRAFT_3095496</name>
    <name evidence="4" type="ORF">R3P38DRAFT_3095568</name>
    <name evidence="2" type="ORF">R3P38DRAFT_3098803</name>
    <name evidence="1" type="ORF">R3P38DRAFT_3142185</name>
</gene>
<proteinExistence type="predicted"/>
<accession>A0AAV9ZQ60</accession>
<sequence length="59" mass="6557">TRLRSEFRPSALSGPVAVVSRTRITLKRIDCIVDPRTGDMQFESSFAEDFETTPSVLGL</sequence>
<feature type="non-terminal residue" evidence="3">
    <location>
        <position position="1"/>
    </location>
</feature>
<evidence type="ECO:0000313" key="5">
    <source>
        <dbReference type="EMBL" id="KAK7040970.1"/>
    </source>
</evidence>
<keyword evidence="6" id="KW-1185">Reference proteome</keyword>
<dbReference type="EMBL" id="JAWWNJ010000127">
    <property type="protein sequence ID" value="KAK6987983.1"/>
    <property type="molecule type" value="Genomic_DNA"/>
</dbReference>
<evidence type="ECO:0000313" key="6">
    <source>
        <dbReference type="Proteomes" id="UP001362999"/>
    </source>
</evidence>
<dbReference type="EMBL" id="JAWWNJ010000209">
    <property type="protein sequence ID" value="KAK6971593.1"/>
    <property type="molecule type" value="Genomic_DNA"/>
</dbReference>
<dbReference type="Proteomes" id="UP001362999">
    <property type="component" value="Unassembled WGS sequence"/>
</dbReference>